<gene>
    <name evidence="9" type="ORF">QE152_g6465</name>
</gene>
<comment type="subcellular location">
    <subcellularLocation>
        <location evidence="2">Nucleus</location>
    </subcellularLocation>
</comment>
<dbReference type="PANTHER" id="PTHR22930:SF289">
    <property type="entry name" value="DDE TNP4 DOMAIN-CONTAINING PROTEIN-RELATED"/>
    <property type="match status" value="1"/>
</dbReference>
<dbReference type="Pfam" id="PF13359">
    <property type="entry name" value="DDE_Tnp_4"/>
    <property type="match status" value="1"/>
</dbReference>
<comment type="caution">
    <text evidence="9">The sequence shown here is derived from an EMBL/GenBank/DDBJ whole genome shotgun (WGS) entry which is preliminary data.</text>
</comment>
<evidence type="ECO:0000256" key="2">
    <source>
        <dbReference type="ARBA" id="ARBA00004123"/>
    </source>
</evidence>
<sequence length="358" mass="41142">MYSSSSEFTSSSDEELIEMVRRRRHAKVFKERRNPFNQFSDEEFFDRFRFTKDGVNEILGYTEDTIKFDSARNQCLTPMNQLLLTLRFYASGCMLISAGDFIGVTKATAGRIIKKVSTTIAQLRELFIKMPETVNEIRDIQAGFYEIARFPKVIGTIDCTHIKIQSPGNHDAELYRNRKGYFSYNVQTTCDYNLKITNIVARWPGSTHDQTIFNNSRLKTKLESGTVIGIYNDCFLLGDNGYRNSNYLLTPLLQPHTAAEEKYNSCHIITRNTVERQYGILKRRFPILSLGMRVNKETAKIIVVATAVLHNIAINRNEPLPIQEDILVEAADAFNEGNNEANNNTRQRLIQNYFQNLL</sequence>
<feature type="domain" description="DDE Tnp4" evidence="8">
    <location>
        <begin position="157"/>
        <end position="311"/>
    </location>
</feature>
<evidence type="ECO:0000256" key="6">
    <source>
        <dbReference type="ARBA" id="ARBA00022801"/>
    </source>
</evidence>
<name>A0AAW1MIC1_POPJA</name>
<dbReference type="InterPro" id="IPR027806">
    <property type="entry name" value="HARBI1_dom"/>
</dbReference>
<dbReference type="InterPro" id="IPR045249">
    <property type="entry name" value="HARBI1-like"/>
</dbReference>
<proteinExistence type="inferred from homology"/>
<comment type="cofactor">
    <cofactor evidence="1">
        <name>a divalent metal cation</name>
        <dbReference type="ChEBI" id="CHEBI:60240"/>
    </cofactor>
</comment>
<keyword evidence="4" id="KW-0540">Nuclease</keyword>
<keyword evidence="7" id="KW-0539">Nucleus</keyword>
<protein>
    <submittedName>
        <fullName evidence="9">DDE superfamily endonuclease</fullName>
    </submittedName>
</protein>
<dbReference type="AlphaFoldDB" id="A0AAW1MIC1"/>
<dbReference type="EMBL" id="JASPKY010000043">
    <property type="protein sequence ID" value="KAK9746008.1"/>
    <property type="molecule type" value="Genomic_DNA"/>
</dbReference>
<dbReference type="GO" id="GO:0046872">
    <property type="term" value="F:metal ion binding"/>
    <property type="evidence" value="ECO:0007669"/>
    <property type="project" value="UniProtKB-KW"/>
</dbReference>
<evidence type="ECO:0000256" key="4">
    <source>
        <dbReference type="ARBA" id="ARBA00022722"/>
    </source>
</evidence>
<evidence type="ECO:0000256" key="7">
    <source>
        <dbReference type="ARBA" id="ARBA00023242"/>
    </source>
</evidence>
<evidence type="ECO:0000256" key="1">
    <source>
        <dbReference type="ARBA" id="ARBA00001968"/>
    </source>
</evidence>
<dbReference type="PANTHER" id="PTHR22930">
    <property type="match status" value="1"/>
</dbReference>
<evidence type="ECO:0000313" key="10">
    <source>
        <dbReference type="Proteomes" id="UP001458880"/>
    </source>
</evidence>
<keyword evidence="9" id="KW-0255">Endonuclease</keyword>
<evidence type="ECO:0000313" key="9">
    <source>
        <dbReference type="EMBL" id="KAK9746008.1"/>
    </source>
</evidence>
<dbReference type="GO" id="GO:0016787">
    <property type="term" value="F:hydrolase activity"/>
    <property type="evidence" value="ECO:0007669"/>
    <property type="project" value="UniProtKB-KW"/>
</dbReference>
<dbReference type="GO" id="GO:0004519">
    <property type="term" value="F:endonuclease activity"/>
    <property type="evidence" value="ECO:0007669"/>
    <property type="project" value="UniProtKB-KW"/>
</dbReference>
<dbReference type="GO" id="GO:0005634">
    <property type="term" value="C:nucleus"/>
    <property type="evidence" value="ECO:0007669"/>
    <property type="project" value="UniProtKB-SubCell"/>
</dbReference>
<comment type="similarity">
    <text evidence="3">Belongs to the HARBI1 family.</text>
</comment>
<keyword evidence="10" id="KW-1185">Reference proteome</keyword>
<evidence type="ECO:0000256" key="5">
    <source>
        <dbReference type="ARBA" id="ARBA00022723"/>
    </source>
</evidence>
<keyword evidence="5" id="KW-0479">Metal-binding</keyword>
<evidence type="ECO:0000259" key="8">
    <source>
        <dbReference type="Pfam" id="PF13359"/>
    </source>
</evidence>
<evidence type="ECO:0000256" key="3">
    <source>
        <dbReference type="ARBA" id="ARBA00006958"/>
    </source>
</evidence>
<reference evidence="9 10" key="1">
    <citation type="journal article" date="2024" name="BMC Genomics">
        <title>De novo assembly and annotation of Popillia japonica's genome with initial clues to its potential as an invasive pest.</title>
        <authorList>
            <person name="Cucini C."/>
            <person name="Boschi S."/>
            <person name="Funari R."/>
            <person name="Cardaioli E."/>
            <person name="Iannotti N."/>
            <person name="Marturano G."/>
            <person name="Paoli F."/>
            <person name="Bruttini M."/>
            <person name="Carapelli A."/>
            <person name="Frati F."/>
            <person name="Nardi F."/>
        </authorList>
    </citation>
    <scope>NUCLEOTIDE SEQUENCE [LARGE SCALE GENOMIC DNA]</scope>
    <source>
        <strain evidence="9">DMR45628</strain>
    </source>
</reference>
<organism evidence="9 10">
    <name type="scientific">Popillia japonica</name>
    <name type="common">Japanese beetle</name>
    <dbReference type="NCBI Taxonomy" id="7064"/>
    <lineage>
        <taxon>Eukaryota</taxon>
        <taxon>Metazoa</taxon>
        <taxon>Ecdysozoa</taxon>
        <taxon>Arthropoda</taxon>
        <taxon>Hexapoda</taxon>
        <taxon>Insecta</taxon>
        <taxon>Pterygota</taxon>
        <taxon>Neoptera</taxon>
        <taxon>Endopterygota</taxon>
        <taxon>Coleoptera</taxon>
        <taxon>Polyphaga</taxon>
        <taxon>Scarabaeiformia</taxon>
        <taxon>Scarabaeidae</taxon>
        <taxon>Rutelinae</taxon>
        <taxon>Popillia</taxon>
    </lineage>
</organism>
<keyword evidence="6" id="KW-0378">Hydrolase</keyword>
<accession>A0AAW1MIC1</accession>
<dbReference type="Proteomes" id="UP001458880">
    <property type="component" value="Unassembled WGS sequence"/>
</dbReference>